<protein>
    <submittedName>
        <fullName evidence="2">Putative membrane protein</fullName>
    </submittedName>
</protein>
<sequence>MASRRIGGPLRDRNNHDAGFQSITVAAAAVLRVRLRNGAGLRPIASPDDLAGPTAVFCFEFGGPATLAVLTQQYPSPVGYPFLFAWASVALAALVLIKVGSTAHPLVRDHF</sequence>
<keyword evidence="1" id="KW-1133">Transmembrane helix</keyword>
<keyword evidence="1" id="KW-0472">Membrane</keyword>
<dbReference type="AlphaFoldDB" id="A0A1B1KGT5"/>
<keyword evidence="2" id="KW-0614">Plasmid</keyword>
<evidence type="ECO:0000256" key="1">
    <source>
        <dbReference type="SAM" id="Phobius"/>
    </source>
</evidence>
<dbReference type="EMBL" id="CP009112">
    <property type="protein sequence ID" value="ANS31832.1"/>
    <property type="molecule type" value="Genomic_DNA"/>
</dbReference>
<proteinExistence type="predicted"/>
<keyword evidence="1" id="KW-0812">Transmembrane</keyword>
<reference evidence="2 3" key="1">
    <citation type="submission" date="2014-07" db="EMBL/GenBank/DDBJ databases">
        <authorList>
            <person name="Zhang J.E."/>
            <person name="Yang H."/>
            <person name="Guo J."/>
            <person name="Deng Z."/>
            <person name="Luo H."/>
            <person name="Luo M."/>
            <person name="Zhao B."/>
        </authorList>
    </citation>
    <scope>NUCLEOTIDE SEQUENCE [LARGE SCALE GENOMIC DNA]</scope>
    <source>
        <strain evidence="2 3">1CP</strain>
        <plasmid evidence="3">Plasmid pr1cp1</plasmid>
    </source>
</reference>
<accession>A0A1B1KGT5</accession>
<gene>
    <name evidence="2" type="ORF">R1CP_36130</name>
</gene>
<dbReference type="PATRIC" id="fig|37919.13.peg.7608"/>
<evidence type="ECO:0000313" key="2">
    <source>
        <dbReference type="EMBL" id="ANS31832.1"/>
    </source>
</evidence>
<dbReference type="Proteomes" id="UP000186108">
    <property type="component" value="Plasmid pR1CP1"/>
</dbReference>
<evidence type="ECO:0000313" key="3">
    <source>
        <dbReference type="Proteomes" id="UP000186108"/>
    </source>
</evidence>
<feature type="transmembrane region" description="Helical" evidence="1">
    <location>
        <begin position="78"/>
        <end position="97"/>
    </location>
</feature>
<geneLocation type="plasmid" evidence="3">
    <name>pr1cp1</name>
</geneLocation>
<name>A0A1B1KGT5_RHOOP</name>
<organism evidence="2 3">
    <name type="scientific">Rhodococcus opacus</name>
    <name type="common">Nocardia opaca</name>
    <dbReference type="NCBI Taxonomy" id="37919"/>
    <lineage>
        <taxon>Bacteria</taxon>
        <taxon>Bacillati</taxon>
        <taxon>Actinomycetota</taxon>
        <taxon>Actinomycetes</taxon>
        <taxon>Mycobacteriales</taxon>
        <taxon>Nocardiaceae</taxon>
        <taxon>Rhodococcus</taxon>
    </lineage>
</organism>